<proteinExistence type="predicted"/>
<evidence type="ECO:0000313" key="3">
    <source>
        <dbReference type="Proteomes" id="UP000664169"/>
    </source>
</evidence>
<evidence type="ECO:0000256" key="1">
    <source>
        <dbReference type="SAM" id="MobiDB-lite"/>
    </source>
</evidence>
<keyword evidence="3" id="KW-1185">Reference proteome</keyword>
<organism evidence="2 3">
    <name type="scientific">Gomphillus americanus</name>
    <dbReference type="NCBI Taxonomy" id="1940652"/>
    <lineage>
        <taxon>Eukaryota</taxon>
        <taxon>Fungi</taxon>
        <taxon>Dikarya</taxon>
        <taxon>Ascomycota</taxon>
        <taxon>Pezizomycotina</taxon>
        <taxon>Lecanoromycetes</taxon>
        <taxon>OSLEUM clade</taxon>
        <taxon>Ostropomycetidae</taxon>
        <taxon>Ostropales</taxon>
        <taxon>Graphidaceae</taxon>
        <taxon>Gomphilloideae</taxon>
        <taxon>Gomphillus</taxon>
    </lineage>
</organism>
<gene>
    <name evidence="2" type="ORF">GOMPHAMPRED_006056</name>
</gene>
<reference evidence="2" key="1">
    <citation type="submission" date="2021-03" db="EMBL/GenBank/DDBJ databases">
        <authorList>
            <person name="Tagirdzhanova G."/>
        </authorList>
    </citation>
    <scope>NUCLEOTIDE SEQUENCE</scope>
</reference>
<dbReference type="EMBL" id="CAJPDQ010000004">
    <property type="protein sequence ID" value="CAF9908048.1"/>
    <property type="molecule type" value="Genomic_DNA"/>
</dbReference>
<feature type="compositionally biased region" description="Basic and acidic residues" evidence="1">
    <location>
        <begin position="1"/>
        <end position="15"/>
    </location>
</feature>
<protein>
    <submittedName>
        <fullName evidence="2">Uncharacterized protein</fullName>
    </submittedName>
</protein>
<sequence>MKRKEERSSKLDRHLSPQGHARKRRDDTARLKDVIPKQWLDKIPKTKNVKRSAEHAACDAVQGTAVPGDLWAVDA</sequence>
<evidence type="ECO:0000313" key="2">
    <source>
        <dbReference type="EMBL" id="CAF9908048.1"/>
    </source>
</evidence>
<dbReference type="AlphaFoldDB" id="A0A8H3I7P4"/>
<accession>A0A8H3I7P4</accession>
<dbReference type="Proteomes" id="UP000664169">
    <property type="component" value="Unassembled WGS sequence"/>
</dbReference>
<feature type="region of interest" description="Disordered" evidence="1">
    <location>
        <begin position="1"/>
        <end position="30"/>
    </location>
</feature>
<name>A0A8H3I7P4_9LECA</name>
<comment type="caution">
    <text evidence="2">The sequence shown here is derived from an EMBL/GenBank/DDBJ whole genome shotgun (WGS) entry which is preliminary data.</text>
</comment>